<keyword evidence="3 5" id="KW-1133">Transmembrane helix</keyword>
<dbReference type="InterPro" id="IPR003807">
    <property type="entry name" value="DUF202"/>
</dbReference>
<name>A0ABV9LHM0_9ACTN</name>
<gene>
    <name evidence="7" type="ORF">ACFO3M_07835</name>
</gene>
<feature type="transmembrane region" description="Helical" evidence="5">
    <location>
        <begin position="99"/>
        <end position="119"/>
    </location>
</feature>
<evidence type="ECO:0000256" key="4">
    <source>
        <dbReference type="ARBA" id="ARBA00023136"/>
    </source>
</evidence>
<dbReference type="EMBL" id="JBHSGR010000006">
    <property type="protein sequence ID" value="MFC4693291.1"/>
    <property type="molecule type" value="Genomic_DNA"/>
</dbReference>
<comment type="caution">
    <text evidence="7">The sequence shown here is derived from an EMBL/GenBank/DDBJ whole genome shotgun (WGS) entry which is preliminary data.</text>
</comment>
<evidence type="ECO:0000256" key="3">
    <source>
        <dbReference type="ARBA" id="ARBA00022989"/>
    </source>
</evidence>
<protein>
    <submittedName>
        <fullName evidence="7">YidH family protein</fullName>
    </submittedName>
</protein>
<keyword evidence="2 5" id="KW-0812">Transmembrane</keyword>
<feature type="transmembrane region" description="Helical" evidence="5">
    <location>
        <begin position="55"/>
        <end position="78"/>
    </location>
</feature>
<feature type="domain" description="DUF202" evidence="6">
    <location>
        <begin position="19"/>
        <end position="86"/>
    </location>
</feature>
<sequence>MPPASESAAHPGPPHPDYRFTLANERTLLAWLRTGLALVAGGVAVAAYVPRLGASWGGGAVGLALVATGLGTALAGYGRWRRNERAIATDAPLRAGSEVPALVALVTAVVLLVAVLLVVEVA</sequence>
<accession>A0ABV9LHM0</accession>
<feature type="transmembrane region" description="Helical" evidence="5">
    <location>
        <begin position="28"/>
        <end position="49"/>
    </location>
</feature>
<evidence type="ECO:0000256" key="1">
    <source>
        <dbReference type="ARBA" id="ARBA00004127"/>
    </source>
</evidence>
<evidence type="ECO:0000313" key="8">
    <source>
        <dbReference type="Proteomes" id="UP001596025"/>
    </source>
</evidence>
<evidence type="ECO:0000313" key="7">
    <source>
        <dbReference type="EMBL" id="MFC4693291.1"/>
    </source>
</evidence>
<reference evidence="8" key="1">
    <citation type="journal article" date="2019" name="Int. J. Syst. Evol. Microbiol.">
        <title>The Global Catalogue of Microorganisms (GCM) 10K type strain sequencing project: providing services to taxonomists for standard genome sequencing and annotation.</title>
        <authorList>
            <consortium name="The Broad Institute Genomics Platform"/>
            <consortium name="The Broad Institute Genome Sequencing Center for Infectious Disease"/>
            <person name="Wu L."/>
            <person name="Ma J."/>
        </authorList>
    </citation>
    <scope>NUCLEOTIDE SEQUENCE [LARGE SCALE GENOMIC DNA]</scope>
    <source>
        <strain evidence="8">CCUG 62763</strain>
    </source>
</reference>
<keyword evidence="4 5" id="KW-0472">Membrane</keyword>
<comment type="subcellular location">
    <subcellularLocation>
        <location evidence="1">Endomembrane system</location>
        <topology evidence="1">Multi-pass membrane protein</topology>
    </subcellularLocation>
</comment>
<evidence type="ECO:0000259" key="6">
    <source>
        <dbReference type="Pfam" id="PF02656"/>
    </source>
</evidence>
<organism evidence="7 8">
    <name type="scientific">Geodermatophilus arenarius</name>
    <dbReference type="NCBI Taxonomy" id="1137990"/>
    <lineage>
        <taxon>Bacteria</taxon>
        <taxon>Bacillati</taxon>
        <taxon>Actinomycetota</taxon>
        <taxon>Actinomycetes</taxon>
        <taxon>Geodermatophilales</taxon>
        <taxon>Geodermatophilaceae</taxon>
        <taxon>Geodermatophilus</taxon>
    </lineage>
</organism>
<evidence type="ECO:0000256" key="5">
    <source>
        <dbReference type="SAM" id="Phobius"/>
    </source>
</evidence>
<proteinExistence type="predicted"/>
<dbReference type="RefSeq" id="WP_387988012.1">
    <property type="nucleotide sequence ID" value="NZ_JBHSGR010000006.1"/>
</dbReference>
<evidence type="ECO:0000256" key="2">
    <source>
        <dbReference type="ARBA" id="ARBA00022692"/>
    </source>
</evidence>
<dbReference type="Pfam" id="PF02656">
    <property type="entry name" value="DUF202"/>
    <property type="match status" value="1"/>
</dbReference>
<keyword evidence="8" id="KW-1185">Reference proteome</keyword>
<dbReference type="Proteomes" id="UP001596025">
    <property type="component" value="Unassembled WGS sequence"/>
</dbReference>